<dbReference type="Gene3D" id="3.20.20.80">
    <property type="entry name" value="Glycosidases"/>
    <property type="match status" value="1"/>
</dbReference>
<dbReference type="Gene3D" id="3.10.50.10">
    <property type="match status" value="1"/>
</dbReference>
<accession>A0AAN6S4T9</accession>
<keyword evidence="15" id="KW-0812">Transmembrane</keyword>
<dbReference type="SUPFAM" id="SSF57016">
    <property type="entry name" value="Plant lectins/antimicrobial peptides"/>
    <property type="match status" value="1"/>
</dbReference>
<evidence type="ECO:0000256" key="6">
    <source>
        <dbReference type="ARBA" id="ARBA00022669"/>
    </source>
</evidence>
<feature type="transmembrane region" description="Helical" evidence="15">
    <location>
        <begin position="1255"/>
        <end position="1276"/>
    </location>
</feature>
<dbReference type="InterPro" id="IPR001579">
    <property type="entry name" value="Glyco_hydro_18_chit_AS"/>
</dbReference>
<evidence type="ECO:0000256" key="15">
    <source>
        <dbReference type="SAM" id="Phobius"/>
    </source>
</evidence>
<evidence type="ECO:0000256" key="1">
    <source>
        <dbReference type="ARBA" id="ARBA00000822"/>
    </source>
</evidence>
<dbReference type="Pfam" id="PF00704">
    <property type="entry name" value="Glyco_hydro_18"/>
    <property type="match status" value="1"/>
</dbReference>
<dbReference type="EMBL" id="MU853796">
    <property type="protein sequence ID" value="KAK3940475.1"/>
    <property type="molecule type" value="Genomic_DNA"/>
</dbReference>
<dbReference type="EC" id="3.2.1.14" evidence="4"/>
<proteinExistence type="inferred from homology"/>
<keyword evidence="15" id="KW-0472">Membrane</keyword>
<dbReference type="GO" id="GO:0008843">
    <property type="term" value="F:endochitinase activity"/>
    <property type="evidence" value="ECO:0007669"/>
    <property type="project" value="UniProtKB-EC"/>
</dbReference>
<dbReference type="SMART" id="SM00257">
    <property type="entry name" value="LysM"/>
    <property type="match status" value="2"/>
</dbReference>
<dbReference type="SUPFAM" id="SSF51445">
    <property type="entry name" value="(Trans)glycosidases"/>
    <property type="match status" value="1"/>
</dbReference>
<dbReference type="Proteomes" id="UP001303473">
    <property type="component" value="Unassembled WGS sequence"/>
</dbReference>
<dbReference type="CDD" id="cd02878">
    <property type="entry name" value="GH18_zymocin_alpha"/>
    <property type="match status" value="1"/>
</dbReference>
<name>A0AAN6S4T9_9PEZI</name>
<keyword evidence="8" id="KW-0146">Chitin degradation</keyword>
<sequence>MATVSVQTDAFLSALRPCPATCAGSPENWTVYTALNRLDVCNQPVLLDFAIYNPLDDPTTTVKLRTCTIGNANDTQNALLANSTTATGSAKRAEPVLSLFPRDNSSLCIAKSETKTITLDLAVSSGTGRAAAKNLHNALDTARTYLTDSSNCDTEFIVGWDRHAAVAVYSGAAIDNSATAAAVVERLMAEAGTGDEPAPGSMLVQLCGGGRNADYVMGIAVDTTGDWAGVQRAVTAWSDGTCVNGTQPTSQLKDVNIVEKPLLLSANGTTHANGTLANNGTAPVHARHLYARADCTTTTVVSGDSCGSLASKCGITAAQFTQYNPSSSLCSSLAVGQKVCCSAGTLPDTRPKQNPDGSCASYTVQTGDYCALIAASNSLQVSDISTFNDGTTWGWSGCSNLFAGIKICLSTGTPPMPAPQSNAVCGPIVPGTAPPTSGQSLASLNPCPLNSCCDIWGQCGITPEFCTPTPGATNNPGTAPPGQNGCVSNCGTDVVNNAQGPSEYMQIGYYESWNWDRDCLNYNSIDLSITQYTHAHWGFASVASGSFDIIVNDTYNQMPNFINLQQKKILSFGGWGFSTDPSTFEILRTAMQPANSGTFAQKIVDYLNANGFDGVDIDWEYPGAPDIPGIPAGLATDGPYYLHFLSTLRSKMPAGKTISIAAPASFWYLRAFPIAQMAQFVDYIVYMTYDLHGQWDYGNQFSQDGCPSGNCLRSHVNITETKYALAMITKAGVPSNKIAVGVSSYGRSFGMTQPGCIGPTCPFSGPDSTAEPGQCTVTAGYISNAEIDDLINLDDATTISAYDAASDSNILVYGSTWVAYMDDTTKASRVSAYQALNFAGTVDWAVDLQAFTDDDGSPDGSDDEDDLPDSANLSPCTDTYNTIDDLDAAADSIPDHCATIYTLQVLRALLSQTLSNYTDMIDNQGYDGKFNTYSKAVADSAGQQVHDFVYSNGDKYFSCVVAEISVCCDYCKDGVHPAQQCNYCFDGACEETCIVGITCPQKRWSLPNLDPRESGPGNGGGGSTTTVMVSHWVNETEPCPPDYSQRGYGPDNPYVQSIYWTLTDEDGFYGDLLSNTGIPKDKIAFQNVDRGVDCAPSSQPTDQCWASGMDWNMPVASGFSQGDVANPKDIVQQGLSKTQGLGPQIDGIINAMQLDGWYGDAYDLLDSLALPIFMLAEATMNMASIETVADKIDEERRKAIILAFLGAILFIVPVVGEVVGSIAELGDIAAIISALGAAGNAAMDIYTIVDDPANAPLAIFDLVLSPLALADAAVLAKAAAARRSMAAGDIAKLGERVESRMGTVEKITGACFKDE</sequence>
<evidence type="ECO:0000256" key="3">
    <source>
        <dbReference type="ARBA" id="ARBA00008682"/>
    </source>
</evidence>
<comment type="subcellular location">
    <subcellularLocation>
        <location evidence="2">Secreted</location>
    </subcellularLocation>
</comment>
<dbReference type="InterPro" id="IPR018392">
    <property type="entry name" value="LysM"/>
</dbReference>
<evidence type="ECO:0000256" key="13">
    <source>
        <dbReference type="RuleBase" id="RU000489"/>
    </source>
</evidence>
<feature type="transmembrane region" description="Helical" evidence="15">
    <location>
        <begin position="1228"/>
        <end position="1249"/>
    </location>
</feature>
<evidence type="ECO:0000256" key="5">
    <source>
        <dbReference type="ARBA" id="ARBA00022525"/>
    </source>
</evidence>
<dbReference type="InterPro" id="IPR036861">
    <property type="entry name" value="Endochitinase-like_sf"/>
</dbReference>
<dbReference type="GO" id="GO:0008061">
    <property type="term" value="F:chitin binding"/>
    <property type="evidence" value="ECO:0007669"/>
    <property type="project" value="UniProtKB-KW"/>
</dbReference>
<dbReference type="PROSITE" id="PS01095">
    <property type="entry name" value="GH18_1"/>
    <property type="match status" value="1"/>
</dbReference>
<comment type="caution">
    <text evidence="18">The sequence shown here is derived from an EMBL/GenBank/DDBJ whole genome shotgun (WGS) entry which is preliminary data.</text>
</comment>
<dbReference type="SMART" id="SM00636">
    <property type="entry name" value="Glyco_18"/>
    <property type="match status" value="1"/>
</dbReference>
<protein>
    <recommendedName>
        <fullName evidence="4">chitinase</fullName>
        <ecNumber evidence="4">3.2.1.14</ecNumber>
    </recommendedName>
</protein>
<feature type="region of interest" description="Disordered" evidence="14">
    <location>
        <begin position="851"/>
        <end position="874"/>
    </location>
</feature>
<dbReference type="InterPro" id="IPR017853">
    <property type="entry name" value="GH"/>
</dbReference>
<evidence type="ECO:0000256" key="10">
    <source>
        <dbReference type="ARBA" id="ARBA00023277"/>
    </source>
</evidence>
<feature type="domain" description="GH18" evidence="17">
    <location>
        <begin position="504"/>
        <end position="870"/>
    </location>
</feature>
<dbReference type="CDD" id="cd00035">
    <property type="entry name" value="ChtBD1"/>
    <property type="match status" value="1"/>
</dbReference>
<evidence type="ECO:0000256" key="8">
    <source>
        <dbReference type="ARBA" id="ARBA00023024"/>
    </source>
</evidence>
<dbReference type="PANTHER" id="PTHR47700:SF2">
    <property type="entry name" value="CHITINASE"/>
    <property type="match status" value="1"/>
</dbReference>
<organism evidence="18 19">
    <name type="scientific">Diplogelasinospora grovesii</name>
    <dbReference type="NCBI Taxonomy" id="303347"/>
    <lineage>
        <taxon>Eukaryota</taxon>
        <taxon>Fungi</taxon>
        <taxon>Dikarya</taxon>
        <taxon>Ascomycota</taxon>
        <taxon>Pezizomycotina</taxon>
        <taxon>Sordariomycetes</taxon>
        <taxon>Sordariomycetidae</taxon>
        <taxon>Sordariales</taxon>
        <taxon>Diplogelasinosporaceae</taxon>
        <taxon>Diplogelasinospora</taxon>
    </lineage>
</organism>
<evidence type="ECO:0000256" key="14">
    <source>
        <dbReference type="SAM" id="MobiDB-lite"/>
    </source>
</evidence>
<keyword evidence="12" id="KW-0624">Polysaccharide degradation</keyword>
<dbReference type="InterPro" id="IPR053214">
    <property type="entry name" value="LysM12-like"/>
</dbReference>
<gene>
    <name evidence="18" type="ORF">QBC46DRAFT_313760</name>
</gene>
<evidence type="ECO:0000259" key="16">
    <source>
        <dbReference type="PROSITE" id="PS51782"/>
    </source>
</evidence>
<reference evidence="19" key="1">
    <citation type="journal article" date="2023" name="Mol. Phylogenet. Evol.">
        <title>Genome-scale phylogeny and comparative genomics of the fungal order Sordariales.</title>
        <authorList>
            <person name="Hensen N."/>
            <person name="Bonometti L."/>
            <person name="Westerberg I."/>
            <person name="Brannstrom I.O."/>
            <person name="Guillou S."/>
            <person name="Cros-Aarteil S."/>
            <person name="Calhoun S."/>
            <person name="Haridas S."/>
            <person name="Kuo A."/>
            <person name="Mondo S."/>
            <person name="Pangilinan J."/>
            <person name="Riley R."/>
            <person name="LaButti K."/>
            <person name="Andreopoulos B."/>
            <person name="Lipzen A."/>
            <person name="Chen C."/>
            <person name="Yan M."/>
            <person name="Daum C."/>
            <person name="Ng V."/>
            <person name="Clum A."/>
            <person name="Steindorff A."/>
            <person name="Ohm R.A."/>
            <person name="Martin F."/>
            <person name="Silar P."/>
            <person name="Natvig D.O."/>
            <person name="Lalanne C."/>
            <person name="Gautier V."/>
            <person name="Ament-Velasquez S.L."/>
            <person name="Kruys A."/>
            <person name="Hutchinson M.I."/>
            <person name="Powell A.J."/>
            <person name="Barry K."/>
            <person name="Miller A.N."/>
            <person name="Grigoriev I.V."/>
            <person name="Debuchy R."/>
            <person name="Gladieux P."/>
            <person name="Hiltunen Thoren M."/>
            <person name="Johannesson H."/>
        </authorList>
    </citation>
    <scope>NUCLEOTIDE SEQUENCE [LARGE SCALE GENOMIC DNA]</scope>
    <source>
        <strain evidence="19">CBS 340.73</strain>
    </source>
</reference>
<evidence type="ECO:0000256" key="12">
    <source>
        <dbReference type="ARBA" id="ARBA00023326"/>
    </source>
</evidence>
<keyword evidence="19" id="KW-1185">Reference proteome</keyword>
<feature type="domain" description="LysM" evidence="16">
    <location>
        <begin position="296"/>
        <end position="341"/>
    </location>
</feature>
<keyword evidence="7 13" id="KW-0378">Hydrolase</keyword>
<feature type="transmembrane region" description="Helical" evidence="15">
    <location>
        <begin position="1199"/>
        <end position="1216"/>
    </location>
</feature>
<feature type="compositionally biased region" description="Acidic residues" evidence="14">
    <location>
        <begin position="852"/>
        <end position="868"/>
    </location>
</feature>
<dbReference type="InterPro" id="IPR036779">
    <property type="entry name" value="LysM_dom_sf"/>
</dbReference>
<dbReference type="GO" id="GO:0006032">
    <property type="term" value="P:chitin catabolic process"/>
    <property type="evidence" value="ECO:0007669"/>
    <property type="project" value="UniProtKB-KW"/>
</dbReference>
<keyword evidence="15" id="KW-1133">Transmembrane helix</keyword>
<dbReference type="PROSITE" id="PS51782">
    <property type="entry name" value="LYSM"/>
    <property type="match status" value="2"/>
</dbReference>
<feature type="domain" description="LysM" evidence="16">
    <location>
        <begin position="360"/>
        <end position="409"/>
    </location>
</feature>
<evidence type="ECO:0000256" key="2">
    <source>
        <dbReference type="ARBA" id="ARBA00004613"/>
    </source>
</evidence>
<dbReference type="SUPFAM" id="SSF54556">
    <property type="entry name" value="Chitinase insertion domain"/>
    <property type="match status" value="1"/>
</dbReference>
<keyword evidence="10" id="KW-0119">Carbohydrate metabolism</keyword>
<dbReference type="PANTHER" id="PTHR47700">
    <property type="entry name" value="V CHITINASE, PUTATIVE (AFU_ORTHOLOGUE AFUA_6G13720)-RELATED"/>
    <property type="match status" value="1"/>
</dbReference>
<evidence type="ECO:0000256" key="7">
    <source>
        <dbReference type="ARBA" id="ARBA00022801"/>
    </source>
</evidence>
<keyword evidence="9" id="KW-0843">Virulence</keyword>
<dbReference type="PROSITE" id="PS51910">
    <property type="entry name" value="GH18_2"/>
    <property type="match status" value="1"/>
</dbReference>
<dbReference type="Pfam" id="PF01476">
    <property type="entry name" value="LysM"/>
    <property type="match status" value="2"/>
</dbReference>
<comment type="similarity">
    <text evidence="3">Belongs to the glycosyl hydrolase 18 family. Chitinase class V subfamily.</text>
</comment>
<dbReference type="SUPFAM" id="SSF54106">
    <property type="entry name" value="LysM domain"/>
    <property type="match status" value="2"/>
</dbReference>
<evidence type="ECO:0000259" key="17">
    <source>
        <dbReference type="PROSITE" id="PS51910"/>
    </source>
</evidence>
<dbReference type="InterPro" id="IPR001223">
    <property type="entry name" value="Glyco_hydro18_cat"/>
</dbReference>
<dbReference type="CDD" id="cd00118">
    <property type="entry name" value="LysM"/>
    <property type="match status" value="2"/>
</dbReference>
<evidence type="ECO:0000256" key="4">
    <source>
        <dbReference type="ARBA" id="ARBA00012729"/>
    </source>
</evidence>
<keyword evidence="6" id="KW-0147">Chitin-binding</keyword>
<dbReference type="Gene3D" id="3.10.350.10">
    <property type="entry name" value="LysM domain"/>
    <property type="match status" value="2"/>
</dbReference>
<keyword evidence="11 13" id="KW-0326">Glycosidase</keyword>
<evidence type="ECO:0000313" key="19">
    <source>
        <dbReference type="Proteomes" id="UP001303473"/>
    </source>
</evidence>
<dbReference type="InterPro" id="IPR029070">
    <property type="entry name" value="Chitinase_insertion_sf"/>
</dbReference>
<evidence type="ECO:0000256" key="11">
    <source>
        <dbReference type="ARBA" id="ARBA00023295"/>
    </source>
</evidence>
<keyword evidence="5" id="KW-0964">Secreted</keyword>
<dbReference type="GO" id="GO:0005576">
    <property type="term" value="C:extracellular region"/>
    <property type="evidence" value="ECO:0007669"/>
    <property type="project" value="UniProtKB-SubCell"/>
</dbReference>
<comment type="catalytic activity">
    <reaction evidence="1">
        <text>Random endo-hydrolysis of N-acetyl-beta-D-glucosaminide (1-&gt;4)-beta-linkages in chitin and chitodextrins.</text>
        <dbReference type="EC" id="3.2.1.14"/>
    </reaction>
</comment>
<dbReference type="GO" id="GO:0000272">
    <property type="term" value="P:polysaccharide catabolic process"/>
    <property type="evidence" value="ECO:0007669"/>
    <property type="project" value="UniProtKB-KW"/>
</dbReference>
<dbReference type="InterPro" id="IPR011583">
    <property type="entry name" value="Chitinase_II/V-like_cat"/>
</dbReference>
<evidence type="ECO:0000313" key="18">
    <source>
        <dbReference type="EMBL" id="KAK3940475.1"/>
    </source>
</evidence>
<evidence type="ECO:0000256" key="9">
    <source>
        <dbReference type="ARBA" id="ARBA00023026"/>
    </source>
</evidence>